<dbReference type="AlphaFoldDB" id="A0AAD4YG74"/>
<accession>A0AAD4YG74</accession>
<sequence length="135" mass="15876">MRTKRGRNKCVFLLPEKTNLYEFGTVHTQRYCKSEITVQTLPRSCVSFDPYGVCVFLRNLKAFGWSIHCSVQHTPHHPYLMLLRAFEFTTSSAVKIVPENRFEKFHMFFFCDLWNSISNEKGALSHLFCCFAFVY</sequence>
<gene>
    <name evidence="1" type="ORF">MG293_002642</name>
</gene>
<comment type="caution">
    <text evidence="1">The sequence shown here is derived from an EMBL/GenBank/DDBJ whole genome shotgun (WGS) entry which is preliminary data.</text>
</comment>
<proteinExistence type="predicted"/>
<protein>
    <submittedName>
        <fullName evidence="1">Uncharacterized protein</fullName>
    </submittedName>
</protein>
<name>A0AAD4YG74_OVIAM</name>
<dbReference type="EMBL" id="JAKZEL010000002">
    <property type="protein sequence ID" value="KAI4546087.1"/>
    <property type="molecule type" value="Genomic_DNA"/>
</dbReference>
<keyword evidence="2" id="KW-1185">Reference proteome</keyword>
<evidence type="ECO:0000313" key="2">
    <source>
        <dbReference type="Proteomes" id="UP001214576"/>
    </source>
</evidence>
<dbReference type="Proteomes" id="UP001214576">
    <property type="component" value="Unassembled WGS sequence"/>
</dbReference>
<organism evidence="1 2">
    <name type="scientific">Ovis ammon polii</name>
    <dbReference type="NCBI Taxonomy" id="230172"/>
    <lineage>
        <taxon>Eukaryota</taxon>
        <taxon>Metazoa</taxon>
        <taxon>Chordata</taxon>
        <taxon>Craniata</taxon>
        <taxon>Vertebrata</taxon>
        <taxon>Euteleostomi</taxon>
        <taxon>Mammalia</taxon>
        <taxon>Eutheria</taxon>
        <taxon>Laurasiatheria</taxon>
        <taxon>Artiodactyla</taxon>
        <taxon>Ruminantia</taxon>
        <taxon>Pecora</taxon>
        <taxon>Bovidae</taxon>
        <taxon>Caprinae</taxon>
        <taxon>Ovis</taxon>
    </lineage>
</organism>
<reference evidence="1" key="1">
    <citation type="submission" date="2022-03" db="EMBL/GenBank/DDBJ databases">
        <title>Genomic analyses of argali, domestic sheep and their hybrids provide insights into chromosomal evolution, heterosis and genetic basis of agronomic traits.</title>
        <authorList>
            <person name="Li M."/>
        </authorList>
    </citation>
    <scope>NUCLEOTIDE SEQUENCE</scope>
    <source>
        <strain evidence="1">CAU-MHL-2022a</strain>
        <tissue evidence="1">Skin</tissue>
    </source>
</reference>
<evidence type="ECO:0000313" key="1">
    <source>
        <dbReference type="EMBL" id="KAI4546087.1"/>
    </source>
</evidence>